<dbReference type="InterPro" id="IPR006331">
    <property type="entry name" value="ADGF"/>
</dbReference>
<gene>
    <name evidence="15" type="primary">LOC119643349</name>
</gene>
<dbReference type="GO" id="GO:0046103">
    <property type="term" value="P:inosine biosynthetic process"/>
    <property type="evidence" value="ECO:0007669"/>
    <property type="project" value="TreeGrafter"/>
</dbReference>
<dbReference type="AlphaFoldDB" id="A0A9C6DZU4"/>
<feature type="domain" description="Adenosine deaminase" evidence="12">
    <location>
        <begin position="252"/>
        <end position="536"/>
    </location>
</feature>
<dbReference type="CDD" id="cd01321">
    <property type="entry name" value="ADGF"/>
    <property type="match status" value="1"/>
</dbReference>
<evidence type="ECO:0000259" key="13">
    <source>
        <dbReference type="Pfam" id="PF08451"/>
    </source>
</evidence>
<comment type="cofactor">
    <cofactor evidence="1">
        <name>Zn(2+)</name>
        <dbReference type="ChEBI" id="CHEBI:29105"/>
    </cofactor>
</comment>
<organism evidence="14 15">
    <name type="scientific">Glossina fuscipes</name>
    <dbReference type="NCBI Taxonomy" id="7396"/>
    <lineage>
        <taxon>Eukaryota</taxon>
        <taxon>Metazoa</taxon>
        <taxon>Ecdysozoa</taxon>
        <taxon>Arthropoda</taxon>
        <taxon>Hexapoda</taxon>
        <taxon>Insecta</taxon>
        <taxon>Pterygota</taxon>
        <taxon>Neoptera</taxon>
        <taxon>Endopterygota</taxon>
        <taxon>Diptera</taxon>
        <taxon>Brachycera</taxon>
        <taxon>Muscomorpha</taxon>
        <taxon>Hippoboscoidea</taxon>
        <taxon>Glossinidae</taxon>
        <taxon>Glossina</taxon>
    </lineage>
</organism>
<dbReference type="GeneID" id="119643349"/>
<dbReference type="GO" id="GO:0005615">
    <property type="term" value="C:extracellular space"/>
    <property type="evidence" value="ECO:0007669"/>
    <property type="project" value="InterPro"/>
</dbReference>
<evidence type="ECO:0000313" key="14">
    <source>
        <dbReference type="Proteomes" id="UP000092443"/>
    </source>
</evidence>
<keyword evidence="6" id="KW-0964">Secreted</keyword>
<dbReference type="InterPro" id="IPR001365">
    <property type="entry name" value="A_deaminase_dom"/>
</dbReference>
<comment type="catalytic activity">
    <reaction evidence="10">
        <text>adenosine + H2O + H(+) = inosine + NH4(+)</text>
        <dbReference type="Rhea" id="RHEA:24408"/>
        <dbReference type="ChEBI" id="CHEBI:15377"/>
        <dbReference type="ChEBI" id="CHEBI:15378"/>
        <dbReference type="ChEBI" id="CHEBI:16335"/>
        <dbReference type="ChEBI" id="CHEBI:17596"/>
        <dbReference type="ChEBI" id="CHEBI:28938"/>
        <dbReference type="EC" id="3.5.4.4"/>
    </reaction>
</comment>
<evidence type="ECO:0000256" key="6">
    <source>
        <dbReference type="ARBA" id="ARBA00022525"/>
    </source>
</evidence>
<feature type="domain" description="Adenosine/AMP deaminase N-terminal" evidence="13">
    <location>
        <begin position="76"/>
        <end position="153"/>
    </location>
</feature>
<evidence type="ECO:0000256" key="9">
    <source>
        <dbReference type="ARBA" id="ARBA00022801"/>
    </source>
</evidence>
<evidence type="ECO:0000256" key="1">
    <source>
        <dbReference type="ARBA" id="ARBA00001947"/>
    </source>
</evidence>
<dbReference type="GO" id="GO:0046872">
    <property type="term" value="F:metal ion binding"/>
    <property type="evidence" value="ECO:0007669"/>
    <property type="project" value="UniProtKB-KW"/>
</dbReference>
<dbReference type="PANTHER" id="PTHR11409">
    <property type="entry name" value="ADENOSINE DEAMINASE"/>
    <property type="match status" value="1"/>
</dbReference>
<keyword evidence="7" id="KW-0479">Metal-binding</keyword>
<keyword evidence="9" id="KW-0378">Hydrolase</keyword>
<evidence type="ECO:0000256" key="3">
    <source>
        <dbReference type="ARBA" id="ARBA00006083"/>
    </source>
</evidence>
<dbReference type="InterPro" id="IPR006330">
    <property type="entry name" value="Ado/ade_deaminase"/>
</dbReference>
<dbReference type="GO" id="GO:0006154">
    <property type="term" value="P:adenosine catabolic process"/>
    <property type="evidence" value="ECO:0007669"/>
    <property type="project" value="InterPro"/>
</dbReference>
<protein>
    <recommendedName>
        <fullName evidence="5">Adenosine deaminase</fullName>
        <ecNumber evidence="4">3.5.4.4</ecNumber>
    </recommendedName>
</protein>
<evidence type="ECO:0000313" key="15">
    <source>
        <dbReference type="RefSeq" id="XP_037898625.1"/>
    </source>
</evidence>
<comment type="subcellular location">
    <subcellularLocation>
        <location evidence="2">Secreted</location>
    </subcellularLocation>
</comment>
<keyword evidence="14" id="KW-1185">Reference proteome</keyword>
<evidence type="ECO:0000256" key="2">
    <source>
        <dbReference type="ARBA" id="ARBA00004613"/>
    </source>
</evidence>
<dbReference type="RefSeq" id="XP_037898625.1">
    <property type="nucleotide sequence ID" value="XM_038042697.1"/>
</dbReference>
<name>A0A9C6DZU4_9MUSC</name>
<dbReference type="InterPro" id="IPR032466">
    <property type="entry name" value="Metal_Hydrolase"/>
</dbReference>
<sequence length="559" mass="65091">MFRGRFAFTILIFFTFSLAVKASKANMDYLARRSELLKMEDGLRLGAESFSKMIAIFSIICLNLFTATTTANLPVENSKYFQVREELIQTEDHLSTGGEVQLNSKEIEVDRIFMKYKIEELKEGSHHPSKNAAGMHFFKAKPLIERSKVFRFLQQMPKGALLHLHNTAGVSSEWIVRNLSQLTGLLRCIDQRGINILTFRENPERHKCTTQYVAVNEERQKSRSQADYNRSFENLINLYTKRPEQYPTINHVWDRFQNMFSTVKDFIHYLPAYRVYLWRLLKESYDDKIIYVELRFTTFELYDRLGQVYADEHFLTVILEVVGSFRSQYPDFLGVKLIYAINRRLETNEVRNRVEILKKFHLAYPNIMIGFDLVGQEDKGKPLTDFIEIFKEVPDTIKFFFHAGETNWYGTSTDLNLFDAILLNTTRIGHGYALMKHPILWKAVKERNIAIEVCPISNQVLHLVWDLRNHPGAFYLSQNIPVVISSDDPGFWGAKGLSYDYYYAIMSLASNQSGLRTLKQLVWNSISYSTLNKTERALANATLKRQWDLFLDGILNENQ</sequence>
<dbReference type="Gene3D" id="3.20.20.140">
    <property type="entry name" value="Metal-dependent hydrolases"/>
    <property type="match status" value="1"/>
</dbReference>
<evidence type="ECO:0000256" key="4">
    <source>
        <dbReference type="ARBA" id="ARBA00012784"/>
    </source>
</evidence>
<dbReference type="InterPro" id="IPR013659">
    <property type="entry name" value="A_deaminase_N"/>
</dbReference>
<dbReference type="EC" id="3.5.4.4" evidence="4"/>
<evidence type="ECO:0000256" key="7">
    <source>
        <dbReference type="ARBA" id="ARBA00022723"/>
    </source>
</evidence>
<keyword evidence="8 11" id="KW-0732">Signal</keyword>
<feature type="chain" id="PRO_5038954200" description="Adenosine deaminase" evidence="11">
    <location>
        <begin position="23"/>
        <end position="559"/>
    </location>
</feature>
<dbReference type="NCBIfam" id="TIGR01431">
    <property type="entry name" value="adm_rel"/>
    <property type="match status" value="1"/>
</dbReference>
<dbReference type="GO" id="GO:0004000">
    <property type="term" value="F:adenosine deaminase activity"/>
    <property type="evidence" value="ECO:0007669"/>
    <property type="project" value="InterPro"/>
</dbReference>
<reference evidence="15" key="1">
    <citation type="submission" date="2025-08" db="UniProtKB">
        <authorList>
            <consortium name="RefSeq"/>
        </authorList>
    </citation>
    <scope>IDENTIFICATION</scope>
    <source>
        <tissue evidence="15">Whole body pupa</tissue>
    </source>
</reference>
<dbReference type="PANTHER" id="PTHR11409:SF39">
    <property type="entry name" value="ADENOSINE DEAMINASE 2"/>
    <property type="match status" value="1"/>
</dbReference>
<proteinExistence type="inferred from homology"/>
<feature type="signal peptide" evidence="11">
    <location>
        <begin position="1"/>
        <end position="22"/>
    </location>
</feature>
<evidence type="ECO:0000256" key="10">
    <source>
        <dbReference type="ARBA" id="ARBA00047764"/>
    </source>
</evidence>
<comment type="similarity">
    <text evidence="3">Belongs to the metallo-dependent hydrolases superfamily. Adenosine and AMP deaminases family. ADGF subfamily.</text>
</comment>
<evidence type="ECO:0000259" key="12">
    <source>
        <dbReference type="Pfam" id="PF00962"/>
    </source>
</evidence>
<dbReference type="Pfam" id="PF08451">
    <property type="entry name" value="A_deaminase_N"/>
    <property type="match status" value="1"/>
</dbReference>
<evidence type="ECO:0000256" key="5">
    <source>
        <dbReference type="ARBA" id="ARBA00018099"/>
    </source>
</evidence>
<dbReference type="SUPFAM" id="SSF51556">
    <property type="entry name" value="Metallo-dependent hydrolases"/>
    <property type="match status" value="1"/>
</dbReference>
<accession>A0A9C6DZU4</accession>
<dbReference type="FunFam" id="3.20.20.140:FF:000017">
    <property type="entry name" value="Adenosine deaminase 2"/>
    <property type="match status" value="1"/>
</dbReference>
<dbReference type="Pfam" id="PF00962">
    <property type="entry name" value="A_deaminase"/>
    <property type="match status" value="1"/>
</dbReference>
<evidence type="ECO:0000256" key="11">
    <source>
        <dbReference type="SAM" id="SignalP"/>
    </source>
</evidence>
<dbReference type="Proteomes" id="UP000092443">
    <property type="component" value="Unplaced"/>
</dbReference>
<evidence type="ECO:0000256" key="8">
    <source>
        <dbReference type="ARBA" id="ARBA00022729"/>
    </source>
</evidence>